<reference evidence="2" key="1">
    <citation type="submission" date="2020-01" db="EMBL/GenBank/DDBJ databases">
        <authorList>
            <consortium name="DOE Joint Genome Institute"/>
            <person name="Haridas S."/>
            <person name="Albert R."/>
            <person name="Binder M."/>
            <person name="Bloem J."/>
            <person name="Labutti K."/>
            <person name="Salamov A."/>
            <person name="Andreopoulos B."/>
            <person name="Baker S.E."/>
            <person name="Barry K."/>
            <person name="Bills G."/>
            <person name="Bluhm B.H."/>
            <person name="Cannon C."/>
            <person name="Castanera R."/>
            <person name="Culley D.E."/>
            <person name="Daum C."/>
            <person name="Ezra D."/>
            <person name="Gonzalez J.B."/>
            <person name="Henrissat B."/>
            <person name="Kuo A."/>
            <person name="Liang C."/>
            <person name="Lipzen A."/>
            <person name="Lutzoni F."/>
            <person name="Magnuson J."/>
            <person name="Mondo S."/>
            <person name="Nolan M."/>
            <person name="Ohm R."/>
            <person name="Pangilinan J."/>
            <person name="Park H.-J."/>
            <person name="Ramirez L."/>
            <person name="Alfaro M."/>
            <person name="Sun H."/>
            <person name="Tritt A."/>
            <person name="Yoshinaga Y."/>
            <person name="Zwiers L.-H."/>
            <person name="Turgeon B.G."/>
            <person name="Goodwin S.B."/>
            <person name="Spatafora J.W."/>
            <person name="Crous P.W."/>
            <person name="Grigoriev I.V."/>
        </authorList>
    </citation>
    <scope>NUCLEOTIDE SEQUENCE</scope>
    <source>
        <strain evidence="2">CBS 342.82</strain>
    </source>
</reference>
<reference evidence="2" key="2">
    <citation type="submission" date="2020-04" db="EMBL/GenBank/DDBJ databases">
        <authorList>
            <consortium name="NCBI Genome Project"/>
        </authorList>
    </citation>
    <scope>NUCLEOTIDE SEQUENCE</scope>
    <source>
        <strain evidence="2">CBS 342.82</strain>
    </source>
</reference>
<gene>
    <name evidence="2" type="ORF">K489DRAFT_292257</name>
</gene>
<sequence>RQPFRFLDLPAELRLRIYDELLHVSKPIDLDPLNYHQIAPRLRLFLTCRQIHHEAHHVFYRQPVRLYPTHGRFFHTKRALLERLPAQYRREITTLDLRLGPGWSAPPRNQHTRAELGLADCANLRRLRVFIEIDPSERTFDGFRGKNATEDTYLRFCLGLLDGVFAQCPGLHEVEFDAYPAVGRDAPLLTGLVARVAECGRRVAWG</sequence>
<dbReference type="InterPro" id="IPR038883">
    <property type="entry name" value="AN11006-like"/>
</dbReference>
<dbReference type="OrthoDB" id="5372935at2759"/>
<dbReference type="RefSeq" id="XP_033455242.1">
    <property type="nucleotide sequence ID" value="XM_033600214.1"/>
</dbReference>
<keyword evidence="1" id="KW-1185">Reference proteome</keyword>
<dbReference type="Proteomes" id="UP000504637">
    <property type="component" value="Unplaced"/>
</dbReference>
<dbReference type="GeneID" id="54358014"/>
<evidence type="ECO:0000313" key="2">
    <source>
        <dbReference type="RefSeq" id="XP_033455242.1"/>
    </source>
</evidence>
<evidence type="ECO:0008006" key="3">
    <source>
        <dbReference type="Google" id="ProtNLM"/>
    </source>
</evidence>
<name>A0A6J3LQP9_9PEZI</name>
<proteinExistence type="predicted"/>
<feature type="non-terminal residue" evidence="2">
    <location>
        <position position="1"/>
    </location>
</feature>
<dbReference type="AlphaFoldDB" id="A0A6J3LQP9"/>
<organism evidence="2">
    <name type="scientific">Dissoconium aciculare CBS 342.82</name>
    <dbReference type="NCBI Taxonomy" id="1314786"/>
    <lineage>
        <taxon>Eukaryota</taxon>
        <taxon>Fungi</taxon>
        <taxon>Dikarya</taxon>
        <taxon>Ascomycota</taxon>
        <taxon>Pezizomycotina</taxon>
        <taxon>Dothideomycetes</taxon>
        <taxon>Dothideomycetidae</taxon>
        <taxon>Mycosphaerellales</taxon>
        <taxon>Dissoconiaceae</taxon>
        <taxon>Dissoconium</taxon>
    </lineage>
</organism>
<dbReference type="PANTHER" id="PTHR42085:SF2">
    <property type="entry name" value="F-BOX DOMAIN-CONTAINING PROTEIN"/>
    <property type="match status" value="1"/>
</dbReference>
<reference evidence="2" key="3">
    <citation type="submission" date="2025-08" db="UniProtKB">
        <authorList>
            <consortium name="RefSeq"/>
        </authorList>
    </citation>
    <scope>IDENTIFICATION</scope>
    <source>
        <strain evidence="2">CBS 342.82</strain>
    </source>
</reference>
<feature type="non-terminal residue" evidence="2">
    <location>
        <position position="206"/>
    </location>
</feature>
<dbReference type="PANTHER" id="PTHR42085">
    <property type="entry name" value="F-BOX DOMAIN-CONTAINING PROTEIN"/>
    <property type="match status" value="1"/>
</dbReference>
<evidence type="ECO:0000313" key="1">
    <source>
        <dbReference type="Proteomes" id="UP000504637"/>
    </source>
</evidence>
<accession>A0A6J3LQP9</accession>
<protein>
    <recommendedName>
        <fullName evidence="3">F-box domain-containing protein</fullName>
    </recommendedName>
</protein>